<dbReference type="CDD" id="cd00085">
    <property type="entry name" value="HNHc"/>
    <property type="match status" value="1"/>
</dbReference>
<dbReference type="InterPro" id="IPR003615">
    <property type="entry name" value="HNH_nuc"/>
</dbReference>
<gene>
    <name evidence="1" type="ORF">CJ263_09855</name>
</gene>
<dbReference type="RefSeq" id="WP_094997106.1">
    <property type="nucleotide sequence ID" value="NZ_BMJL01000002.1"/>
</dbReference>
<evidence type="ECO:0000313" key="2">
    <source>
        <dbReference type="Proteomes" id="UP000215244"/>
    </source>
</evidence>
<dbReference type="OrthoDB" id="9154548at2"/>
<accession>A0A223V662</accession>
<dbReference type="AlphaFoldDB" id="A0A223V662"/>
<dbReference type="InterPro" id="IPR004027">
    <property type="entry name" value="SEC_C_motif"/>
</dbReference>
<dbReference type="KEGG" id="marb:CJ263_09855"/>
<keyword evidence="2" id="KW-1185">Reference proteome</keyword>
<dbReference type="Proteomes" id="UP000215244">
    <property type="component" value="Chromosome"/>
</dbReference>
<organism evidence="1 2">
    <name type="scientific">Maribacter cobaltidurans</name>
    <dbReference type="NCBI Taxonomy" id="1178778"/>
    <lineage>
        <taxon>Bacteria</taxon>
        <taxon>Pseudomonadati</taxon>
        <taxon>Bacteroidota</taxon>
        <taxon>Flavobacteriia</taxon>
        <taxon>Flavobacteriales</taxon>
        <taxon>Flavobacteriaceae</taxon>
        <taxon>Maribacter</taxon>
    </lineage>
</organism>
<protein>
    <submittedName>
        <fullName evidence="1">Uncharacterized protein</fullName>
    </submittedName>
</protein>
<evidence type="ECO:0000313" key="1">
    <source>
        <dbReference type="EMBL" id="ASV30488.1"/>
    </source>
</evidence>
<dbReference type="Pfam" id="PF02810">
    <property type="entry name" value="SEC-C"/>
    <property type="match status" value="1"/>
</dbReference>
<dbReference type="EMBL" id="CP022957">
    <property type="protein sequence ID" value="ASV30488.1"/>
    <property type="molecule type" value="Genomic_DNA"/>
</dbReference>
<reference evidence="1 2" key="1">
    <citation type="submission" date="2017-08" db="EMBL/GenBank/DDBJ databases">
        <title>The complete genome sequence of Maribacter sp. B1, isolated from deep-sea sediment.</title>
        <authorList>
            <person name="Wu Y.-H."/>
            <person name="Cheng H."/>
            <person name="Xu X.-W."/>
        </authorList>
    </citation>
    <scope>NUCLEOTIDE SEQUENCE [LARGE SCALE GENOMIC DNA]</scope>
    <source>
        <strain evidence="1 2">B1</strain>
    </source>
</reference>
<proteinExistence type="predicted"/>
<name>A0A223V662_9FLAO</name>
<sequence length="609" mass="70588">MHTNKYGLSRNIPSETKRKIRKECGFGCVVCGGAIYEYEHIEPEFADARTHEVDKIALLCGSCHLKVTKGLWSKEKIFEHRKNPFSLEHGNSRYLMDISVRNKFHISLGKCVFIDTNNLIEIDNKVILKILPPEIKNTPPRIIANFFDQHGREVASIDNNEWIGNVTAFDIEFIGSEISIRSEKYQIDLKIKITHPNIINISKINLKYNSGRIYGDAKSGFTLKSKSTEILFGKVDRTFRKVNYGMLIKGGDIFLSETKLFEFKTKNKTSVEIKPGYIKAVGDIAVEVKEKGDPNGQFKFTSTGPNKNSYVEFQMPLDDSRRYSINLNNTLQKNSLCFCGSNIKWEKCCRRNKGAINSILKTKIISHCITDVIGRHKLKNVIFDIKYVINEIPTKLFVSEKNELKLIFNSANIPNLNRVGFSLMLFDCIKNNFHYYLDNIYSDKRQGALRDINEILISVPIYDRLKRRGFEVTNAFEKEFKFIMNFVKHPPLTENYMSLNNLNYAFHLIRLSYDCDFLSKEEQKEVFDFYESYFPLAYGIYKDVLSFLLAHNIYQIKEFNECKLKVLQYINGIFQGGFDEAVKHIETHILNKNEVEEKFDGIEFNKPKK</sequence>